<keyword evidence="8" id="KW-0812">Transmembrane</keyword>
<dbReference type="InterPro" id="IPR009056">
    <property type="entry name" value="Cyt_c-like_dom"/>
</dbReference>
<evidence type="ECO:0000256" key="3">
    <source>
        <dbReference type="ARBA" id="ARBA00022723"/>
    </source>
</evidence>
<dbReference type="GO" id="GO:0009055">
    <property type="term" value="F:electron transfer activity"/>
    <property type="evidence" value="ECO:0007669"/>
    <property type="project" value="InterPro"/>
</dbReference>
<evidence type="ECO:0000256" key="2">
    <source>
        <dbReference type="ARBA" id="ARBA00022617"/>
    </source>
</evidence>
<feature type="binding site" description="axial binding residue" evidence="7">
    <location>
        <position position="104"/>
    </location>
    <ligand>
        <name>heme c</name>
        <dbReference type="ChEBI" id="CHEBI:61717"/>
    </ligand>
    <ligandPart>
        <name>Fe</name>
        <dbReference type="ChEBI" id="CHEBI:18248"/>
    </ligandPart>
</feature>
<proteinExistence type="predicted"/>
<feature type="binding site" description="covalent" evidence="6">
    <location>
        <position position="65"/>
    </location>
    <ligand>
        <name>heme c</name>
        <dbReference type="ChEBI" id="CHEBI:61717"/>
    </ligand>
</feature>
<keyword evidence="4" id="KW-0249">Electron transport</keyword>
<evidence type="ECO:0000256" key="1">
    <source>
        <dbReference type="ARBA" id="ARBA00022448"/>
    </source>
</evidence>
<keyword evidence="2 6" id="KW-0349">Heme</keyword>
<sequence>MKGQPLIPFAIIAIVGLLLITILSFVGLSEREAREAEENGEGTEEEVVEIDDPITAGEELAQQSCITCHGGDLTGGMGPDISNLEGTYSVEEIQDIILNGYESMPAIPVNEVEADAIAQYLLSDQ</sequence>
<dbReference type="GO" id="GO:0016020">
    <property type="term" value="C:membrane"/>
    <property type="evidence" value="ECO:0007669"/>
    <property type="project" value="InterPro"/>
</dbReference>
<evidence type="ECO:0000313" key="11">
    <source>
        <dbReference type="Proteomes" id="UP000075806"/>
    </source>
</evidence>
<dbReference type="InterPro" id="IPR036909">
    <property type="entry name" value="Cyt_c-like_dom_sf"/>
</dbReference>
<feature type="domain" description="Cytochrome c" evidence="9">
    <location>
        <begin position="52"/>
        <end position="125"/>
    </location>
</feature>
<evidence type="ECO:0000256" key="7">
    <source>
        <dbReference type="PIRSR" id="PIRSR000025-2"/>
    </source>
</evidence>
<evidence type="ECO:0000256" key="6">
    <source>
        <dbReference type="PIRSR" id="PIRSR000025-1"/>
    </source>
</evidence>
<dbReference type="STRING" id="519424.AZF04_04550"/>
<dbReference type="Pfam" id="PF13442">
    <property type="entry name" value="Cytochrome_CBB3"/>
    <property type="match status" value="1"/>
</dbReference>
<feature type="binding site" description="axial binding residue" evidence="7">
    <location>
        <position position="69"/>
    </location>
    <ligand>
        <name>heme c</name>
        <dbReference type="ChEBI" id="CHEBI:61717"/>
    </ligand>
    <ligandPart>
        <name>Fe</name>
        <dbReference type="ChEBI" id="CHEBI:18248"/>
    </ligandPart>
</feature>
<protein>
    <submittedName>
        <fullName evidence="10">Cytochrome C551</fullName>
    </submittedName>
</protein>
<dbReference type="Proteomes" id="UP000075806">
    <property type="component" value="Unassembled WGS sequence"/>
</dbReference>
<keyword evidence="5 7" id="KW-0408">Iron</keyword>
<keyword evidence="3 7" id="KW-0479">Metal-binding</keyword>
<name>A0A162E8P3_9BACI</name>
<reference evidence="10" key="1">
    <citation type="submission" date="2016-02" db="EMBL/GenBank/DDBJ databases">
        <title>Genome sequence of Bacillus trypoxylicola KCTC 13244(T).</title>
        <authorList>
            <person name="Jeong H."/>
            <person name="Park S.-H."/>
            <person name="Choi S.-K."/>
        </authorList>
    </citation>
    <scope>NUCLEOTIDE SEQUENCE [LARGE SCALE GENOMIC DNA]</scope>
    <source>
        <strain evidence="10">KCTC 13244</strain>
    </source>
</reference>
<dbReference type="EMBL" id="LTAO01000012">
    <property type="protein sequence ID" value="KYG32050.1"/>
    <property type="molecule type" value="Genomic_DNA"/>
</dbReference>
<dbReference type="PROSITE" id="PS51007">
    <property type="entry name" value="CYTC"/>
    <property type="match status" value="1"/>
</dbReference>
<dbReference type="GO" id="GO:0005506">
    <property type="term" value="F:iron ion binding"/>
    <property type="evidence" value="ECO:0007669"/>
    <property type="project" value="InterPro"/>
</dbReference>
<dbReference type="NCBIfam" id="NF045773">
    <property type="entry name" value="cytochro_C550"/>
    <property type="match status" value="1"/>
</dbReference>
<dbReference type="SUPFAM" id="SSF46626">
    <property type="entry name" value="Cytochrome c"/>
    <property type="match status" value="1"/>
</dbReference>
<dbReference type="OrthoDB" id="7933886at2"/>
<evidence type="ECO:0000256" key="4">
    <source>
        <dbReference type="ARBA" id="ARBA00022982"/>
    </source>
</evidence>
<comment type="PTM">
    <text evidence="6">Binds 1 heme c group covalently per subunit.</text>
</comment>
<dbReference type="AlphaFoldDB" id="A0A162E8P3"/>
<comment type="caution">
    <text evidence="10">The sequence shown here is derived from an EMBL/GenBank/DDBJ whole genome shotgun (WGS) entry which is preliminary data.</text>
</comment>
<organism evidence="10 11">
    <name type="scientific">Alkalihalobacillus trypoxylicola</name>
    <dbReference type="NCBI Taxonomy" id="519424"/>
    <lineage>
        <taxon>Bacteria</taxon>
        <taxon>Bacillati</taxon>
        <taxon>Bacillota</taxon>
        <taxon>Bacilli</taxon>
        <taxon>Bacillales</taxon>
        <taxon>Bacillaceae</taxon>
        <taxon>Alkalihalobacillus</taxon>
    </lineage>
</organism>
<feature type="binding site" description="covalent" evidence="6">
    <location>
        <position position="68"/>
    </location>
    <ligand>
        <name>heme c</name>
        <dbReference type="ChEBI" id="CHEBI:61717"/>
    </ligand>
</feature>
<dbReference type="RefSeq" id="WP_061948384.1">
    <property type="nucleotide sequence ID" value="NZ_LTAO01000012.1"/>
</dbReference>
<gene>
    <name evidence="10" type="ORF">AZF04_04550</name>
</gene>
<evidence type="ECO:0000256" key="5">
    <source>
        <dbReference type="ARBA" id="ARBA00023004"/>
    </source>
</evidence>
<accession>A0A162E8P3</accession>
<dbReference type="InterPro" id="IPR051811">
    <property type="entry name" value="Cytochrome_c550/c551-like"/>
</dbReference>
<dbReference type="PANTHER" id="PTHR37823:SF4">
    <property type="entry name" value="MENAQUINOL-CYTOCHROME C REDUCTASE CYTOCHROME B_C SUBUNIT"/>
    <property type="match status" value="1"/>
</dbReference>
<evidence type="ECO:0000313" key="10">
    <source>
        <dbReference type="EMBL" id="KYG32050.1"/>
    </source>
</evidence>
<keyword evidence="11" id="KW-1185">Reference proteome</keyword>
<dbReference type="Gene3D" id="1.10.760.10">
    <property type="entry name" value="Cytochrome c-like domain"/>
    <property type="match status" value="1"/>
</dbReference>
<dbReference type="PIRSF" id="PIRSF000025">
    <property type="entry name" value="Cytc_Bsub_c550"/>
    <property type="match status" value="1"/>
</dbReference>
<dbReference type="InterPro" id="IPR012218">
    <property type="entry name" value="Cyt_c_BACSU-c550-type"/>
</dbReference>
<feature type="transmembrane region" description="Helical" evidence="8">
    <location>
        <begin position="6"/>
        <end position="28"/>
    </location>
</feature>
<dbReference type="GO" id="GO:0020037">
    <property type="term" value="F:heme binding"/>
    <property type="evidence" value="ECO:0007669"/>
    <property type="project" value="InterPro"/>
</dbReference>
<keyword evidence="1" id="KW-0813">Transport</keyword>
<dbReference type="InterPro" id="IPR054780">
    <property type="entry name" value="Cytochro_C550_firm"/>
</dbReference>
<dbReference type="PANTHER" id="PTHR37823">
    <property type="entry name" value="CYTOCHROME C-553-LIKE"/>
    <property type="match status" value="1"/>
</dbReference>
<evidence type="ECO:0000259" key="9">
    <source>
        <dbReference type="PROSITE" id="PS51007"/>
    </source>
</evidence>
<keyword evidence="8" id="KW-0472">Membrane</keyword>
<keyword evidence="8" id="KW-1133">Transmembrane helix</keyword>
<evidence type="ECO:0000256" key="8">
    <source>
        <dbReference type="SAM" id="Phobius"/>
    </source>
</evidence>